<keyword evidence="4" id="KW-0804">Transcription</keyword>
<evidence type="ECO:0000313" key="7">
    <source>
        <dbReference type="Proteomes" id="UP001610706"/>
    </source>
</evidence>
<dbReference type="CDD" id="cd08432">
    <property type="entry name" value="PBP2_GcdR_TrpI_HvrB_AmpR_like"/>
    <property type="match status" value="1"/>
</dbReference>
<dbReference type="Gene3D" id="1.10.10.10">
    <property type="entry name" value="Winged helix-like DNA-binding domain superfamily/Winged helix DNA-binding domain"/>
    <property type="match status" value="1"/>
</dbReference>
<dbReference type="Proteomes" id="UP001610706">
    <property type="component" value="Unassembled WGS sequence"/>
</dbReference>
<proteinExistence type="inferred from homology"/>
<dbReference type="PROSITE" id="PS50931">
    <property type="entry name" value="HTH_LYSR"/>
    <property type="match status" value="1"/>
</dbReference>
<dbReference type="InterPro" id="IPR058163">
    <property type="entry name" value="LysR-type_TF_proteobact-type"/>
</dbReference>
<keyword evidence="2" id="KW-0805">Transcription regulation</keyword>
<dbReference type="InterPro" id="IPR036388">
    <property type="entry name" value="WH-like_DNA-bd_sf"/>
</dbReference>
<comment type="similarity">
    <text evidence="1">Belongs to the LysR transcriptional regulatory family.</text>
</comment>
<evidence type="ECO:0000256" key="2">
    <source>
        <dbReference type="ARBA" id="ARBA00023015"/>
    </source>
</evidence>
<gene>
    <name evidence="6" type="ORF">AB9R89_06860</name>
</gene>
<dbReference type="PANTHER" id="PTHR30537:SF79">
    <property type="entry name" value="TRANSCRIPTIONAL REGULATOR-RELATED"/>
    <property type="match status" value="1"/>
</dbReference>
<evidence type="ECO:0000313" key="6">
    <source>
        <dbReference type="EMBL" id="MFH7565041.1"/>
    </source>
</evidence>
<dbReference type="PANTHER" id="PTHR30537">
    <property type="entry name" value="HTH-TYPE TRANSCRIPTIONAL REGULATOR"/>
    <property type="match status" value="1"/>
</dbReference>
<reference evidence="6 7" key="1">
    <citation type="submission" date="2024-08" db="EMBL/GenBank/DDBJ databases">
        <title>Oceanimonas smirnovii Genome sequencing and assembly.</title>
        <authorList>
            <person name="Tang B."/>
        </authorList>
    </citation>
    <scope>NUCLEOTIDE SEQUENCE [LARGE SCALE GENOMIC DNA]</scope>
    <source>
        <strain evidence="6 7">OS2020-119</strain>
    </source>
</reference>
<dbReference type="PRINTS" id="PR00039">
    <property type="entry name" value="HTHLYSR"/>
</dbReference>
<feature type="domain" description="HTH lysR-type" evidence="5">
    <location>
        <begin position="9"/>
        <end position="66"/>
    </location>
</feature>
<dbReference type="SUPFAM" id="SSF46785">
    <property type="entry name" value="Winged helix' DNA-binding domain"/>
    <property type="match status" value="1"/>
</dbReference>
<sequence length="309" mass="33930">MNPRLVTANRLSGLRVFAVAARHGSYSAAAAELCVTQAAVSQQIRNLESSLGCRLFVRKGAGMVLTYEGRTLLPFAEQGLATLEQGLNQLLSPAAGPLQLSVLPSFAARWLMPRLWRFTELHPHLELRLQPSQQLADFAAGEADLAIRYGEGNYTGLHSDWLMSDTAFPVCAPALAAQLQRVEDLIRLPLVAGPEYAGVSWANWLALSGNEHILPHCRQLTVGDGNLGLEMVLAGQGVALSRSVLVADLLREGRLCRPFSTELTPQHRYYLVWRPDSSRLNDIALVRDWLKQEALKSRDWGLGSGRSCI</sequence>
<keyword evidence="7" id="KW-1185">Reference proteome</keyword>
<evidence type="ECO:0000256" key="1">
    <source>
        <dbReference type="ARBA" id="ARBA00009437"/>
    </source>
</evidence>
<evidence type="ECO:0000256" key="4">
    <source>
        <dbReference type="ARBA" id="ARBA00023163"/>
    </source>
</evidence>
<protein>
    <submittedName>
        <fullName evidence="6">LysR substrate-binding domain-containing protein</fullName>
    </submittedName>
</protein>
<comment type="caution">
    <text evidence="6">The sequence shown here is derived from an EMBL/GenBank/DDBJ whole genome shotgun (WGS) entry which is preliminary data.</text>
</comment>
<accession>A0ABW7P0U3</accession>
<evidence type="ECO:0000256" key="3">
    <source>
        <dbReference type="ARBA" id="ARBA00023125"/>
    </source>
</evidence>
<dbReference type="EMBL" id="JBGFTR010000008">
    <property type="protein sequence ID" value="MFH7565041.1"/>
    <property type="molecule type" value="Genomic_DNA"/>
</dbReference>
<dbReference type="SUPFAM" id="SSF53850">
    <property type="entry name" value="Periplasmic binding protein-like II"/>
    <property type="match status" value="1"/>
</dbReference>
<name>A0ABW7P0U3_9GAMM</name>
<dbReference type="Pfam" id="PF03466">
    <property type="entry name" value="LysR_substrate"/>
    <property type="match status" value="1"/>
</dbReference>
<dbReference type="Gene3D" id="3.40.190.10">
    <property type="entry name" value="Periplasmic binding protein-like II"/>
    <property type="match status" value="2"/>
</dbReference>
<dbReference type="Pfam" id="PF00126">
    <property type="entry name" value="HTH_1"/>
    <property type="match status" value="1"/>
</dbReference>
<organism evidence="6 7">
    <name type="scientific">Oceanimonas smirnovii</name>
    <dbReference type="NCBI Taxonomy" id="264574"/>
    <lineage>
        <taxon>Bacteria</taxon>
        <taxon>Pseudomonadati</taxon>
        <taxon>Pseudomonadota</taxon>
        <taxon>Gammaproteobacteria</taxon>
        <taxon>Aeromonadales</taxon>
        <taxon>Aeromonadaceae</taxon>
        <taxon>Oceanimonas</taxon>
    </lineage>
</organism>
<keyword evidence="3" id="KW-0238">DNA-binding</keyword>
<evidence type="ECO:0000259" key="5">
    <source>
        <dbReference type="PROSITE" id="PS50931"/>
    </source>
</evidence>
<dbReference type="InterPro" id="IPR000847">
    <property type="entry name" value="LysR_HTH_N"/>
</dbReference>
<dbReference type="RefSeq" id="WP_395545216.1">
    <property type="nucleotide sequence ID" value="NZ_CP166302.1"/>
</dbReference>
<dbReference type="InterPro" id="IPR036390">
    <property type="entry name" value="WH_DNA-bd_sf"/>
</dbReference>
<dbReference type="InterPro" id="IPR005119">
    <property type="entry name" value="LysR_subst-bd"/>
</dbReference>